<dbReference type="Gene3D" id="3.40.50.620">
    <property type="entry name" value="HUPs"/>
    <property type="match status" value="1"/>
</dbReference>
<name>A0A7C9INA6_9BACT</name>
<dbReference type="OrthoDB" id="5455321at2"/>
<accession>A0A7C9INA6</accession>
<evidence type="ECO:0000313" key="3">
    <source>
        <dbReference type="Proteomes" id="UP000482487"/>
    </source>
</evidence>
<dbReference type="InterPro" id="IPR006016">
    <property type="entry name" value="UspA"/>
</dbReference>
<dbReference type="Proteomes" id="UP000482487">
    <property type="component" value="Unassembled WGS sequence"/>
</dbReference>
<dbReference type="EMBL" id="WVUD01000068">
    <property type="protein sequence ID" value="MYL85241.1"/>
    <property type="molecule type" value="Genomic_DNA"/>
</dbReference>
<organism evidence="2 3">
    <name type="scientific">Solidesulfovibrio aerotolerans</name>
    <dbReference type="NCBI Taxonomy" id="295255"/>
    <lineage>
        <taxon>Bacteria</taxon>
        <taxon>Pseudomonadati</taxon>
        <taxon>Thermodesulfobacteriota</taxon>
        <taxon>Desulfovibrionia</taxon>
        <taxon>Desulfovibrionales</taxon>
        <taxon>Desulfovibrionaceae</taxon>
        <taxon>Solidesulfovibrio</taxon>
    </lineage>
</organism>
<reference evidence="2 3" key="1">
    <citation type="submission" date="2020-01" db="EMBL/GenBank/DDBJ databases">
        <title>Genome sequence of Desulfovibrio aerotolerans DSM 16695(T).</title>
        <authorList>
            <person name="Karnachuk O."/>
            <person name="Avakyan M."/>
            <person name="Mardanov A."/>
            <person name="Kadnikov V."/>
            <person name="Ravin N."/>
        </authorList>
    </citation>
    <scope>NUCLEOTIDE SEQUENCE [LARGE SCALE GENOMIC DNA]</scope>
    <source>
        <strain evidence="2 3">DSM 16695</strain>
    </source>
</reference>
<comment type="caution">
    <text evidence="2">The sequence shown here is derived from an EMBL/GenBank/DDBJ whole genome shotgun (WGS) entry which is preliminary data.</text>
</comment>
<evidence type="ECO:0000259" key="1">
    <source>
        <dbReference type="Pfam" id="PF00582"/>
    </source>
</evidence>
<keyword evidence="3" id="KW-1185">Reference proteome</keyword>
<evidence type="ECO:0000313" key="2">
    <source>
        <dbReference type="EMBL" id="MYL85241.1"/>
    </source>
</evidence>
<proteinExistence type="predicted"/>
<gene>
    <name evidence="2" type="ORF">GTA51_19265</name>
</gene>
<dbReference type="RefSeq" id="WP_160964022.1">
    <property type="nucleotide sequence ID" value="NZ_WVUD01000068.1"/>
</dbReference>
<sequence length="151" mass="16112">MSGVLVVLDESGRAIAEGLRLARERGESVTGLFVYERGWNVYIGHDWLLGSNARATFMEYIEEHEQAAEADLRARFLAAAGDTPVTFTAICCDDLEHLTDAVIREARESGASLIVCADPLVRGLSQRRGGTAALVRGAPCPVALVGQALAA</sequence>
<dbReference type="Pfam" id="PF00582">
    <property type="entry name" value="Usp"/>
    <property type="match status" value="1"/>
</dbReference>
<dbReference type="AlphaFoldDB" id="A0A7C9INA6"/>
<dbReference type="InterPro" id="IPR014729">
    <property type="entry name" value="Rossmann-like_a/b/a_fold"/>
</dbReference>
<dbReference type="SUPFAM" id="SSF52402">
    <property type="entry name" value="Adenine nucleotide alpha hydrolases-like"/>
    <property type="match status" value="1"/>
</dbReference>
<dbReference type="CDD" id="cd00293">
    <property type="entry name" value="USP-like"/>
    <property type="match status" value="1"/>
</dbReference>
<feature type="domain" description="UspA" evidence="1">
    <location>
        <begin position="8"/>
        <end position="145"/>
    </location>
</feature>
<protein>
    <submittedName>
        <fullName evidence="2">Universal stress protein</fullName>
    </submittedName>
</protein>